<dbReference type="Proteomes" id="UP000050517">
    <property type="component" value="Unassembled WGS sequence"/>
</dbReference>
<comment type="caution">
    <text evidence="1">The sequence shown here is derived from an EMBL/GenBank/DDBJ whole genome shotgun (WGS) entry which is preliminary data.</text>
</comment>
<dbReference type="AlphaFoldDB" id="A0A0Q0UBN4"/>
<accession>A0A0Q0UBN4</accession>
<sequence length="100" mass="11662">MGKDLYYWVEEYLEEVRDWPSLYDVYCFFDYSPFGPTREQIAASINAIFDTGKLKVMLVDPGIKKVFLPGEVDVEAVIEEVDSHDRKYSAMAYYIDVLED</sequence>
<dbReference type="OrthoDB" id="9937930at2"/>
<dbReference type="RefSeq" id="WP_055121653.1">
    <property type="nucleotide sequence ID" value="NZ_LKST01000001.1"/>
</dbReference>
<name>A0A0Q0UBN4_9CORY</name>
<proteinExistence type="predicted"/>
<organism evidence="1 2">
    <name type="scientific">Corynebacterium oculi</name>
    <dbReference type="NCBI Taxonomy" id="1544416"/>
    <lineage>
        <taxon>Bacteria</taxon>
        <taxon>Bacillati</taxon>
        <taxon>Actinomycetota</taxon>
        <taxon>Actinomycetes</taxon>
        <taxon>Mycobacteriales</taxon>
        <taxon>Corynebacteriaceae</taxon>
        <taxon>Corynebacterium</taxon>
    </lineage>
</organism>
<reference evidence="1 2" key="1">
    <citation type="submission" date="2015-10" db="EMBL/GenBank/DDBJ databases">
        <title>Corynebacteirum lowii and Corynebacterium oculi species nova, derived from human clinical disease and and emended description of Corynebacterium mastiditis.</title>
        <authorList>
            <person name="Bernard K."/>
            <person name="Pacheco A.L."/>
            <person name="Mcdougall C."/>
            <person name="Burtx T."/>
            <person name="Weibe D."/>
            <person name="Tyler S."/>
            <person name="Olson A.B."/>
            <person name="Cnockaert M."/>
            <person name="Eguchi H."/>
            <person name="Kuwahara T."/>
            <person name="Nakayama-Imaohji H."/>
            <person name="Boudewijins M."/>
            <person name="Van Hoecke F."/>
            <person name="Bernier A.-M."/>
            <person name="Vandamme P."/>
        </authorList>
    </citation>
    <scope>NUCLEOTIDE SEQUENCE [LARGE SCALE GENOMIC DNA]</scope>
    <source>
        <strain evidence="1 2">NML 130210</strain>
    </source>
</reference>
<protein>
    <submittedName>
        <fullName evidence="1">Uncharacterized protein</fullName>
    </submittedName>
</protein>
<keyword evidence="2" id="KW-1185">Reference proteome</keyword>
<evidence type="ECO:0000313" key="1">
    <source>
        <dbReference type="EMBL" id="KQB85303.1"/>
    </source>
</evidence>
<dbReference type="PATRIC" id="fig|1544416.3.peg.446"/>
<gene>
    <name evidence="1" type="ORF">Cocul_00441</name>
</gene>
<evidence type="ECO:0000313" key="2">
    <source>
        <dbReference type="Proteomes" id="UP000050517"/>
    </source>
</evidence>
<dbReference type="EMBL" id="LKST01000001">
    <property type="protein sequence ID" value="KQB85303.1"/>
    <property type="molecule type" value="Genomic_DNA"/>
</dbReference>